<evidence type="ECO:0000313" key="2">
    <source>
        <dbReference type="EMBL" id="TFW13422.1"/>
    </source>
</evidence>
<dbReference type="OrthoDB" id="8854344at2"/>
<reference evidence="2 3" key="1">
    <citation type="submission" date="2019-03" db="EMBL/GenBank/DDBJ databases">
        <title>Draft Genome Sequence of Massilia arenosa sp. nov., a Novel Massilia Species Isolated from a Sandy-loam Maize Soil.</title>
        <authorList>
            <person name="Raths R."/>
            <person name="Peta V."/>
            <person name="Bucking H."/>
        </authorList>
    </citation>
    <scope>NUCLEOTIDE SEQUENCE [LARGE SCALE GENOMIC DNA]</scope>
    <source>
        <strain evidence="2 3">MC02</strain>
    </source>
</reference>
<feature type="transmembrane region" description="Helical" evidence="1">
    <location>
        <begin position="50"/>
        <end position="69"/>
    </location>
</feature>
<keyword evidence="1" id="KW-0812">Transmembrane</keyword>
<evidence type="ECO:0000256" key="1">
    <source>
        <dbReference type="SAM" id="Phobius"/>
    </source>
</evidence>
<dbReference type="EMBL" id="SPVF01000252">
    <property type="protein sequence ID" value="TFW13422.1"/>
    <property type="molecule type" value="Genomic_DNA"/>
</dbReference>
<dbReference type="Proteomes" id="UP000298438">
    <property type="component" value="Unassembled WGS sequence"/>
</dbReference>
<gene>
    <name evidence="2" type="ORF">E4L96_19765</name>
</gene>
<organism evidence="2 3">
    <name type="scientific">Zemynaea arenosa</name>
    <dbReference type="NCBI Taxonomy" id="2561931"/>
    <lineage>
        <taxon>Bacteria</taxon>
        <taxon>Pseudomonadati</taxon>
        <taxon>Pseudomonadota</taxon>
        <taxon>Betaproteobacteria</taxon>
        <taxon>Burkholderiales</taxon>
        <taxon>Oxalobacteraceae</taxon>
        <taxon>Telluria group</taxon>
        <taxon>Zemynaea</taxon>
    </lineage>
</organism>
<evidence type="ECO:0000313" key="3">
    <source>
        <dbReference type="Proteomes" id="UP000298438"/>
    </source>
</evidence>
<keyword evidence="3" id="KW-1185">Reference proteome</keyword>
<sequence length="136" mass="14384">MSGGAIVAGVGVYFVLFRPALLPEDLRYMGVQASVISGAMPGLGRWLPKVFAVLGGYIIATAILTCFVAATSMRRRVPGTLVAIAASGIASIGPMIAVNFAIASDFRWVLLGLPVPWIVATVLYWREGINFSKEGI</sequence>
<comment type="caution">
    <text evidence="2">The sequence shown here is derived from an EMBL/GenBank/DDBJ whole genome shotgun (WGS) entry which is preliminary data.</text>
</comment>
<keyword evidence="1" id="KW-0472">Membrane</keyword>
<feature type="transmembrane region" description="Helical" evidence="1">
    <location>
        <begin position="108"/>
        <end position="125"/>
    </location>
</feature>
<dbReference type="AlphaFoldDB" id="A0A4Y9RWR9"/>
<name>A0A4Y9RWR9_9BURK</name>
<keyword evidence="1" id="KW-1133">Transmembrane helix</keyword>
<feature type="transmembrane region" description="Helical" evidence="1">
    <location>
        <begin position="81"/>
        <end position="102"/>
    </location>
</feature>
<accession>A0A4Y9RWR9</accession>
<protein>
    <submittedName>
        <fullName evidence="2">Uncharacterized protein</fullName>
    </submittedName>
</protein>
<proteinExistence type="predicted"/>